<gene>
    <name evidence="2" type="ORF">LCGC14_3144830</name>
</gene>
<sequence>LANVGSEKPEAKGDEKPAGDGEDDEKAPKIDLSGARSLSDIEDRVGDYLHANAVQLGRQGLDKLRGVCADTNFRGGRFGKRTPKKEATVSQVRDEGRRVRFRKRKTA</sequence>
<feature type="non-terminal residue" evidence="2">
    <location>
        <position position="1"/>
    </location>
</feature>
<comment type="caution">
    <text evidence="2">The sequence shown here is derived from an EMBL/GenBank/DDBJ whole genome shotgun (WGS) entry which is preliminary data.</text>
</comment>
<dbReference type="EMBL" id="LAZR01069048">
    <property type="protein sequence ID" value="KKK48467.1"/>
    <property type="molecule type" value="Genomic_DNA"/>
</dbReference>
<protein>
    <submittedName>
        <fullName evidence="2">Uncharacterized protein</fullName>
    </submittedName>
</protein>
<accession>A0A0F8VVX9</accession>
<dbReference type="AlphaFoldDB" id="A0A0F8VVX9"/>
<feature type="region of interest" description="Disordered" evidence="1">
    <location>
        <begin position="1"/>
        <end position="36"/>
    </location>
</feature>
<evidence type="ECO:0000256" key="1">
    <source>
        <dbReference type="SAM" id="MobiDB-lite"/>
    </source>
</evidence>
<feature type="compositionally biased region" description="Basic and acidic residues" evidence="1">
    <location>
        <begin position="7"/>
        <end position="19"/>
    </location>
</feature>
<reference evidence="2" key="1">
    <citation type="journal article" date="2015" name="Nature">
        <title>Complex archaea that bridge the gap between prokaryotes and eukaryotes.</title>
        <authorList>
            <person name="Spang A."/>
            <person name="Saw J.H."/>
            <person name="Jorgensen S.L."/>
            <person name="Zaremba-Niedzwiedzka K."/>
            <person name="Martijn J."/>
            <person name="Lind A.E."/>
            <person name="van Eijk R."/>
            <person name="Schleper C."/>
            <person name="Guy L."/>
            <person name="Ettema T.J."/>
        </authorList>
    </citation>
    <scope>NUCLEOTIDE SEQUENCE</scope>
</reference>
<proteinExistence type="predicted"/>
<organism evidence="2">
    <name type="scientific">marine sediment metagenome</name>
    <dbReference type="NCBI Taxonomy" id="412755"/>
    <lineage>
        <taxon>unclassified sequences</taxon>
        <taxon>metagenomes</taxon>
        <taxon>ecological metagenomes</taxon>
    </lineage>
</organism>
<evidence type="ECO:0000313" key="2">
    <source>
        <dbReference type="EMBL" id="KKK48467.1"/>
    </source>
</evidence>
<feature type="compositionally biased region" description="Basic and acidic residues" evidence="1">
    <location>
        <begin position="84"/>
        <end position="98"/>
    </location>
</feature>
<name>A0A0F8VVX9_9ZZZZ</name>
<feature type="region of interest" description="Disordered" evidence="1">
    <location>
        <begin position="77"/>
        <end position="107"/>
    </location>
</feature>